<dbReference type="OrthoDB" id="9807053at2"/>
<protein>
    <submittedName>
        <fullName evidence="7">Threonine transporter RhtB</fullName>
    </submittedName>
</protein>
<keyword evidence="5 6" id="KW-0472">Membrane</keyword>
<evidence type="ECO:0000256" key="1">
    <source>
        <dbReference type="ARBA" id="ARBA00004651"/>
    </source>
</evidence>
<comment type="subcellular location">
    <subcellularLocation>
        <location evidence="1">Cell membrane</location>
        <topology evidence="1">Multi-pass membrane protein</topology>
    </subcellularLocation>
</comment>
<dbReference type="GO" id="GO:0015171">
    <property type="term" value="F:amino acid transmembrane transporter activity"/>
    <property type="evidence" value="ECO:0007669"/>
    <property type="project" value="TreeGrafter"/>
</dbReference>
<evidence type="ECO:0000256" key="3">
    <source>
        <dbReference type="ARBA" id="ARBA00022692"/>
    </source>
</evidence>
<dbReference type="Proteomes" id="UP000321523">
    <property type="component" value="Unassembled WGS sequence"/>
</dbReference>
<proteinExistence type="predicted"/>
<feature type="transmembrane region" description="Helical" evidence="6">
    <location>
        <begin position="146"/>
        <end position="168"/>
    </location>
</feature>
<dbReference type="EMBL" id="BJYZ01000017">
    <property type="protein sequence ID" value="GEO39563.1"/>
    <property type="molecule type" value="Genomic_DNA"/>
</dbReference>
<evidence type="ECO:0000256" key="2">
    <source>
        <dbReference type="ARBA" id="ARBA00022475"/>
    </source>
</evidence>
<comment type="caution">
    <text evidence="7">The sequence shown here is derived from an EMBL/GenBank/DDBJ whole genome shotgun (WGS) entry which is preliminary data.</text>
</comment>
<dbReference type="RefSeq" id="WP_044427696.1">
    <property type="nucleotide sequence ID" value="NZ_BJYZ01000017.1"/>
</dbReference>
<sequence>MLPDPSTLALFMAAVLALNLTPGPDMLFCFAAGVNRGRVAGAVAALGIGAGTLVHTAAAALGLAGLLLASPLAFDIVRYAGAAYLVWLAWKTLRAPPLGVAGAVPERRSLWRVFVHGAVTNVLNPKVALFFLAFLPQFVDPAAGPVALQVFVLGMLINLSGTLVNLAVGAGAGGLGSVLARNPAISGIQRYVTATIFVGLAARLAIGSERPS</sequence>
<keyword evidence="3 6" id="KW-0812">Transmembrane</keyword>
<keyword evidence="8" id="KW-1185">Reference proteome</keyword>
<feature type="transmembrane region" description="Helical" evidence="6">
    <location>
        <begin position="113"/>
        <end position="134"/>
    </location>
</feature>
<feature type="transmembrane region" description="Helical" evidence="6">
    <location>
        <begin position="76"/>
        <end position="93"/>
    </location>
</feature>
<keyword evidence="2" id="KW-1003">Cell membrane</keyword>
<gene>
    <name evidence="7" type="ORF">SAE02_37110</name>
</gene>
<name>A0A512DSV9_9PROT</name>
<dbReference type="PANTHER" id="PTHR30086:SF20">
    <property type="entry name" value="ARGININE EXPORTER PROTEIN ARGO-RELATED"/>
    <property type="match status" value="1"/>
</dbReference>
<dbReference type="AlphaFoldDB" id="A0A512DSV9"/>
<evidence type="ECO:0000256" key="5">
    <source>
        <dbReference type="ARBA" id="ARBA00023136"/>
    </source>
</evidence>
<feature type="transmembrane region" description="Helical" evidence="6">
    <location>
        <begin position="46"/>
        <end position="69"/>
    </location>
</feature>
<evidence type="ECO:0000256" key="6">
    <source>
        <dbReference type="SAM" id="Phobius"/>
    </source>
</evidence>
<dbReference type="Pfam" id="PF01810">
    <property type="entry name" value="LysE"/>
    <property type="match status" value="1"/>
</dbReference>
<dbReference type="InterPro" id="IPR001123">
    <property type="entry name" value="LeuE-type"/>
</dbReference>
<evidence type="ECO:0000313" key="8">
    <source>
        <dbReference type="Proteomes" id="UP000321523"/>
    </source>
</evidence>
<evidence type="ECO:0000256" key="4">
    <source>
        <dbReference type="ARBA" id="ARBA00022989"/>
    </source>
</evidence>
<evidence type="ECO:0000313" key="7">
    <source>
        <dbReference type="EMBL" id="GEO39563.1"/>
    </source>
</evidence>
<organism evidence="7 8">
    <name type="scientific">Skermanella aerolata</name>
    <dbReference type="NCBI Taxonomy" id="393310"/>
    <lineage>
        <taxon>Bacteria</taxon>
        <taxon>Pseudomonadati</taxon>
        <taxon>Pseudomonadota</taxon>
        <taxon>Alphaproteobacteria</taxon>
        <taxon>Rhodospirillales</taxon>
        <taxon>Azospirillaceae</taxon>
        <taxon>Skermanella</taxon>
    </lineage>
</organism>
<keyword evidence="4 6" id="KW-1133">Transmembrane helix</keyword>
<dbReference type="GO" id="GO:0005886">
    <property type="term" value="C:plasma membrane"/>
    <property type="evidence" value="ECO:0007669"/>
    <property type="project" value="UniProtKB-SubCell"/>
</dbReference>
<reference evidence="7 8" key="1">
    <citation type="submission" date="2019-07" db="EMBL/GenBank/DDBJ databases">
        <title>Whole genome shotgun sequence of Skermanella aerolata NBRC 106429.</title>
        <authorList>
            <person name="Hosoyama A."/>
            <person name="Uohara A."/>
            <person name="Ohji S."/>
            <person name="Ichikawa N."/>
        </authorList>
    </citation>
    <scope>NUCLEOTIDE SEQUENCE [LARGE SCALE GENOMIC DNA]</scope>
    <source>
        <strain evidence="7 8">NBRC 106429</strain>
    </source>
</reference>
<accession>A0A512DSV9</accession>
<dbReference type="PIRSF" id="PIRSF006324">
    <property type="entry name" value="LeuE"/>
    <property type="match status" value="1"/>
</dbReference>
<dbReference type="PANTHER" id="PTHR30086">
    <property type="entry name" value="ARGININE EXPORTER PROTEIN ARGO"/>
    <property type="match status" value="1"/>
</dbReference>